<dbReference type="AlphaFoldDB" id="A0A1V1NT57"/>
<keyword evidence="3" id="KW-0547">Nucleotide-binding</keyword>
<dbReference type="InterPro" id="IPR020587">
    <property type="entry name" value="RecA_monomer-monomer_interface"/>
</dbReference>
<dbReference type="Proteomes" id="UP000189670">
    <property type="component" value="Unassembled WGS sequence"/>
</dbReference>
<keyword evidence="5" id="KW-0238">DNA-binding</keyword>
<keyword evidence="4" id="KW-0067">ATP-binding</keyword>
<evidence type="ECO:0000256" key="2">
    <source>
        <dbReference type="ARBA" id="ARBA00015553"/>
    </source>
</evidence>
<evidence type="ECO:0000313" key="8">
    <source>
        <dbReference type="EMBL" id="ETR65767.1"/>
    </source>
</evidence>
<dbReference type="GO" id="GO:0008094">
    <property type="term" value="F:ATP-dependent activity, acting on DNA"/>
    <property type="evidence" value="ECO:0007669"/>
    <property type="project" value="InterPro"/>
</dbReference>
<comment type="caution">
    <text evidence="8">The sequence shown here is derived from an EMBL/GenBank/DDBJ whole genome shotgun (WGS) entry which is preliminary data.</text>
</comment>
<name>A0A1V1NT57_9BACT</name>
<comment type="similarity">
    <text evidence="1">Belongs to the RecA family.</text>
</comment>
<evidence type="ECO:0000256" key="6">
    <source>
        <dbReference type="ARBA" id="ARBA00023172"/>
    </source>
</evidence>
<accession>A0A1V1NT57</accession>
<evidence type="ECO:0000256" key="1">
    <source>
        <dbReference type="ARBA" id="ARBA00009391"/>
    </source>
</evidence>
<protein>
    <recommendedName>
        <fullName evidence="2">Protein RecA</fullName>
    </recommendedName>
</protein>
<sequence length="108" mass="12120">MRKGEIIKSGEELIGNRVRVKVVKNKVAPPFKKAEFDIMYGRGISTEGDLLDLAVTEKLVQKSGAWYSYGSERIGQGRENAKEYLIRHSQIQEKLKQAVIARIGGTDK</sequence>
<dbReference type="GO" id="GO:0003697">
    <property type="term" value="F:single-stranded DNA binding"/>
    <property type="evidence" value="ECO:0007669"/>
    <property type="project" value="InterPro"/>
</dbReference>
<organism evidence="8 9">
    <name type="scientific">Candidatus Magnetoglobus multicellularis str. Araruama</name>
    <dbReference type="NCBI Taxonomy" id="890399"/>
    <lineage>
        <taxon>Bacteria</taxon>
        <taxon>Pseudomonadati</taxon>
        <taxon>Thermodesulfobacteriota</taxon>
        <taxon>Desulfobacteria</taxon>
        <taxon>Desulfobacterales</taxon>
        <taxon>Desulfobacteraceae</taxon>
        <taxon>Candidatus Magnetoglobus</taxon>
    </lineage>
</organism>
<dbReference type="PANTHER" id="PTHR45900:SF1">
    <property type="entry name" value="MITOCHONDRIAL DNA REPAIR PROTEIN RECA HOMOLOG-RELATED"/>
    <property type="match status" value="1"/>
</dbReference>
<dbReference type="EMBL" id="ATBP01002519">
    <property type="protein sequence ID" value="ETR65767.1"/>
    <property type="molecule type" value="Genomic_DNA"/>
</dbReference>
<evidence type="ECO:0000313" key="9">
    <source>
        <dbReference type="Proteomes" id="UP000189670"/>
    </source>
</evidence>
<dbReference type="InterPro" id="IPR023400">
    <property type="entry name" value="RecA_C_sf"/>
</dbReference>
<dbReference type="InterPro" id="IPR049428">
    <property type="entry name" value="RecA-like_N"/>
</dbReference>
<evidence type="ECO:0000256" key="5">
    <source>
        <dbReference type="ARBA" id="ARBA00023125"/>
    </source>
</evidence>
<dbReference type="Gene3D" id="3.30.250.10">
    <property type="entry name" value="RecA protein, C-terminal domain"/>
    <property type="match status" value="1"/>
</dbReference>
<dbReference type="Pfam" id="PF00154">
    <property type="entry name" value="RecA_N"/>
    <property type="match status" value="1"/>
</dbReference>
<evidence type="ECO:0000259" key="7">
    <source>
        <dbReference type="PROSITE" id="PS50163"/>
    </source>
</evidence>
<reference evidence="9" key="1">
    <citation type="submission" date="2012-11" db="EMBL/GenBank/DDBJ databases">
        <authorList>
            <person name="Lucero-Rivera Y.E."/>
            <person name="Tovar-Ramirez D."/>
        </authorList>
    </citation>
    <scope>NUCLEOTIDE SEQUENCE [LARGE SCALE GENOMIC DNA]</scope>
    <source>
        <strain evidence="9">Araruama</strain>
    </source>
</reference>
<dbReference type="Pfam" id="PF21096">
    <property type="entry name" value="RecA_C"/>
    <property type="match status" value="1"/>
</dbReference>
<dbReference type="PRINTS" id="PR00142">
    <property type="entry name" value="RECA"/>
</dbReference>
<dbReference type="Gene3D" id="3.40.50.300">
    <property type="entry name" value="P-loop containing nucleotide triphosphate hydrolases"/>
    <property type="match status" value="1"/>
</dbReference>
<evidence type="ECO:0000256" key="4">
    <source>
        <dbReference type="ARBA" id="ARBA00022840"/>
    </source>
</evidence>
<dbReference type="GO" id="GO:0006281">
    <property type="term" value="P:DNA repair"/>
    <property type="evidence" value="ECO:0007669"/>
    <property type="project" value="InterPro"/>
</dbReference>
<dbReference type="PANTHER" id="PTHR45900">
    <property type="entry name" value="RECA"/>
    <property type="match status" value="1"/>
</dbReference>
<proteinExistence type="inferred from homology"/>
<feature type="domain" description="RecA family profile 2" evidence="7">
    <location>
        <begin position="1"/>
        <end position="49"/>
    </location>
</feature>
<dbReference type="InterPro" id="IPR027417">
    <property type="entry name" value="P-loop_NTPase"/>
</dbReference>
<dbReference type="InterPro" id="IPR049261">
    <property type="entry name" value="RecA-like_C"/>
</dbReference>
<gene>
    <name evidence="8" type="ORF">OMM_13746</name>
</gene>
<dbReference type="GO" id="GO:0005524">
    <property type="term" value="F:ATP binding"/>
    <property type="evidence" value="ECO:0007669"/>
    <property type="project" value="UniProtKB-KW"/>
</dbReference>
<dbReference type="PROSITE" id="PS50163">
    <property type="entry name" value="RECA_3"/>
    <property type="match status" value="1"/>
</dbReference>
<dbReference type="GO" id="GO:0006310">
    <property type="term" value="P:DNA recombination"/>
    <property type="evidence" value="ECO:0007669"/>
    <property type="project" value="UniProtKB-KW"/>
</dbReference>
<keyword evidence="6" id="KW-0233">DNA recombination</keyword>
<dbReference type="SUPFAM" id="SSF54752">
    <property type="entry name" value="RecA protein, C-terminal domain"/>
    <property type="match status" value="1"/>
</dbReference>
<dbReference type="InterPro" id="IPR013765">
    <property type="entry name" value="DNA_recomb/repair_RecA"/>
</dbReference>
<evidence type="ECO:0000256" key="3">
    <source>
        <dbReference type="ARBA" id="ARBA00022741"/>
    </source>
</evidence>